<gene>
    <name evidence="3" type="ORF">PBIL07802_LOCUS21279</name>
</gene>
<protein>
    <submittedName>
        <fullName evidence="3">Uncharacterized protein</fullName>
    </submittedName>
</protein>
<feature type="signal peptide" evidence="2">
    <location>
        <begin position="1"/>
        <end position="29"/>
    </location>
</feature>
<dbReference type="EMBL" id="HBIB01032790">
    <property type="protein sequence ID" value="CAE0259012.1"/>
    <property type="molecule type" value="Transcribed_RNA"/>
</dbReference>
<sequence length="1002" mass="107713">MGVAMKLVVDGSLRFSLLICLRFLSHAWAAIGRGEGGDPWLFRADSTKTCEHIDHAQQMLSNVKLCIATLTRRPYNKEVGKIEYDTVNGMLGLLKEVGVIAPTTVGDSEKEKEAERNELVKLIGGGCRSSHHEVKGVCLAAFALMSSPFYNGRSWYRKVSLDEANKACAARLDMGGCEEKGWLHLLFAMLNKFCPPSLFKVKKKMDYMKAGFSYREQHVISNMPARTWHQMEAVGHHSLLSEFGILAKQFYDGAHYVRRYSSDAKRALSDALTSLSLSAGAKGTDDEAAFCFALMTRPASNEETALALDGKREEALRSWAVSGFIASLASPAEPAFFDVVLGSIKKGATTGRVQASAIMSARGNEVRKSERGKSVFASSHIKYMLDLLPAWIRTLKSVEVVLWLSEECFSDLLCAPTVLDGIASAAEDVLSAPHVSTDRVVQVLLRSAQGCKWMGKSMSPDTLLACIKWGLVVPAESRTYADGLLDQIFDNFRMNKGAVRGLITLRKGKLKDIHAHAGTVACPSRYRFWLDLLAFLLGIRVCMPISAHGGMLVALRRLFSSQSGDASPLPPLLENEAAVYPKLKAKFPALKKLEAVWSCSVDEVEARMKEALNSKERFTSLRDDTSMSPLREEYCMHSSVYLCILLYRWMTARKHGGGSSLPVAVQIVELLSKCPTSSLSGHPPCSVLLSLCTISKLSASTVLDEGLTSMPVLVFQLILNLYKVGYLRRDEAFSLLSALGHDRDVQERVVDAASSVEIGAKALAALRQKAAVRGVKTAYSVDLFLFLYLDESMTAFVHPSKLSSIVEVAERCAGLFPTWPHLANSVSLLKETLAGVQVGCVTARPSGAIPTSASTGDRPPTSAQPVSSFTSSAARAGGGGGGGIAAQPSGGANGRGKKRSAEEVEGQRREEGRVVKRKAGSNGKAATGVVPNVVQSRNAGGSVGAPLSTAAAHASGGSAPPPPPSSLSSVNTGKGRRVQQGGLTVIVTTLPNGKTRETIEID</sequence>
<feature type="chain" id="PRO_5031110412" evidence="2">
    <location>
        <begin position="30"/>
        <end position="1002"/>
    </location>
</feature>
<organism evidence="3">
    <name type="scientific">Palpitomonas bilix</name>
    <dbReference type="NCBI Taxonomy" id="652834"/>
    <lineage>
        <taxon>Eukaryota</taxon>
        <taxon>Eukaryota incertae sedis</taxon>
    </lineage>
</organism>
<keyword evidence="2" id="KW-0732">Signal</keyword>
<feature type="compositionally biased region" description="Basic and acidic residues" evidence="1">
    <location>
        <begin position="899"/>
        <end position="914"/>
    </location>
</feature>
<evidence type="ECO:0000256" key="2">
    <source>
        <dbReference type="SAM" id="SignalP"/>
    </source>
</evidence>
<proteinExistence type="predicted"/>
<feature type="compositionally biased region" description="Polar residues" evidence="1">
    <location>
        <begin position="849"/>
        <end position="866"/>
    </location>
</feature>
<name>A0A7S3GA37_9EUKA</name>
<reference evidence="3" key="1">
    <citation type="submission" date="2021-01" db="EMBL/GenBank/DDBJ databases">
        <authorList>
            <person name="Corre E."/>
            <person name="Pelletier E."/>
            <person name="Niang G."/>
            <person name="Scheremetjew M."/>
            <person name="Finn R."/>
            <person name="Kale V."/>
            <person name="Holt S."/>
            <person name="Cochrane G."/>
            <person name="Meng A."/>
            <person name="Brown T."/>
            <person name="Cohen L."/>
        </authorList>
    </citation>
    <scope>NUCLEOTIDE SEQUENCE</scope>
    <source>
        <strain evidence="3">NIES-2562</strain>
    </source>
</reference>
<evidence type="ECO:0000256" key="1">
    <source>
        <dbReference type="SAM" id="MobiDB-lite"/>
    </source>
</evidence>
<evidence type="ECO:0000313" key="3">
    <source>
        <dbReference type="EMBL" id="CAE0259012.1"/>
    </source>
</evidence>
<feature type="region of interest" description="Disordered" evidence="1">
    <location>
        <begin position="847"/>
        <end position="981"/>
    </location>
</feature>
<dbReference type="AlphaFoldDB" id="A0A7S3GA37"/>
<accession>A0A7S3GA37</accession>
<feature type="compositionally biased region" description="Low complexity" evidence="1">
    <location>
        <begin position="947"/>
        <end position="958"/>
    </location>
</feature>